<dbReference type="PANTHER" id="PTHR30543:SF21">
    <property type="entry name" value="NAD(P)H-DEPENDENT FMN REDUCTASE LOT6"/>
    <property type="match status" value="1"/>
</dbReference>
<dbReference type="EMBL" id="KV425603">
    <property type="protein sequence ID" value="KZT21736.1"/>
    <property type="molecule type" value="Genomic_DNA"/>
</dbReference>
<keyword evidence="3" id="KW-1185">Reference proteome</keyword>
<reference evidence="2 3" key="1">
    <citation type="journal article" date="2016" name="Mol. Biol. Evol.">
        <title>Comparative Genomics of Early-Diverging Mushroom-Forming Fungi Provides Insights into the Origins of Lignocellulose Decay Capabilities.</title>
        <authorList>
            <person name="Nagy L.G."/>
            <person name="Riley R."/>
            <person name="Tritt A."/>
            <person name="Adam C."/>
            <person name="Daum C."/>
            <person name="Floudas D."/>
            <person name="Sun H."/>
            <person name="Yadav J.S."/>
            <person name="Pangilinan J."/>
            <person name="Larsson K.H."/>
            <person name="Matsuura K."/>
            <person name="Barry K."/>
            <person name="Labutti K."/>
            <person name="Kuo R."/>
            <person name="Ohm R.A."/>
            <person name="Bhattacharya S.S."/>
            <person name="Shirouzu T."/>
            <person name="Yoshinaga Y."/>
            <person name="Martin F.M."/>
            <person name="Grigoriev I.V."/>
            <person name="Hibbett D.S."/>
        </authorList>
    </citation>
    <scope>NUCLEOTIDE SEQUENCE [LARGE SCALE GENOMIC DNA]</scope>
    <source>
        <strain evidence="2 3">HHB14362 ss-1</strain>
    </source>
</reference>
<sequence>MSATTTTATSKRIGVILGSTRKGGNALGLAKWVSTFLQKNIPDEIEIVVVDPVTPPQPLGPLLHPQMPSLVKELSDYPTEPIRDWSRFVSSCGAIVVITPQFNWGYPGELKNALDHLYYEWHGKPAMMVTYGSRGGAKCAEQLRQVMGKGLKIKLVGRDVLVSLPHDYIAGEERVKGDEEFLKAFEESLKEASDELYELMGGEANAPA</sequence>
<dbReference type="InParanoid" id="A0A165Q0A5"/>
<dbReference type="Proteomes" id="UP000076761">
    <property type="component" value="Unassembled WGS sequence"/>
</dbReference>
<protein>
    <submittedName>
        <fullName evidence="2">Flavo protein</fullName>
    </submittedName>
</protein>
<evidence type="ECO:0000259" key="1">
    <source>
        <dbReference type="Pfam" id="PF03358"/>
    </source>
</evidence>
<dbReference type="InterPro" id="IPR050712">
    <property type="entry name" value="NAD(P)H-dep_reductase"/>
</dbReference>
<dbReference type="STRING" id="1314782.A0A165Q0A5"/>
<proteinExistence type="predicted"/>
<accession>A0A165Q0A5</accession>
<dbReference type="FunCoup" id="A0A165Q0A5">
    <property type="interactions" value="259"/>
</dbReference>
<dbReference type="GO" id="GO:0016491">
    <property type="term" value="F:oxidoreductase activity"/>
    <property type="evidence" value="ECO:0007669"/>
    <property type="project" value="InterPro"/>
</dbReference>
<dbReference type="AlphaFoldDB" id="A0A165Q0A5"/>
<name>A0A165Q0A5_9AGAM</name>
<evidence type="ECO:0000313" key="3">
    <source>
        <dbReference type="Proteomes" id="UP000076761"/>
    </source>
</evidence>
<dbReference type="SUPFAM" id="SSF52218">
    <property type="entry name" value="Flavoproteins"/>
    <property type="match status" value="1"/>
</dbReference>
<dbReference type="PANTHER" id="PTHR30543">
    <property type="entry name" value="CHROMATE REDUCTASE"/>
    <property type="match status" value="1"/>
</dbReference>
<dbReference type="Pfam" id="PF03358">
    <property type="entry name" value="FMN_red"/>
    <property type="match status" value="1"/>
</dbReference>
<evidence type="ECO:0000313" key="2">
    <source>
        <dbReference type="EMBL" id="KZT21736.1"/>
    </source>
</evidence>
<dbReference type="GO" id="GO:0005829">
    <property type="term" value="C:cytosol"/>
    <property type="evidence" value="ECO:0007669"/>
    <property type="project" value="TreeGrafter"/>
</dbReference>
<dbReference type="OrthoDB" id="68575at2759"/>
<feature type="domain" description="NADPH-dependent FMN reductase-like" evidence="1">
    <location>
        <begin position="12"/>
        <end position="162"/>
    </location>
</feature>
<dbReference type="Gene3D" id="3.40.50.360">
    <property type="match status" value="1"/>
</dbReference>
<dbReference type="InterPro" id="IPR005025">
    <property type="entry name" value="FMN_Rdtase-like_dom"/>
</dbReference>
<organism evidence="2 3">
    <name type="scientific">Neolentinus lepideus HHB14362 ss-1</name>
    <dbReference type="NCBI Taxonomy" id="1314782"/>
    <lineage>
        <taxon>Eukaryota</taxon>
        <taxon>Fungi</taxon>
        <taxon>Dikarya</taxon>
        <taxon>Basidiomycota</taxon>
        <taxon>Agaricomycotina</taxon>
        <taxon>Agaricomycetes</taxon>
        <taxon>Gloeophyllales</taxon>
        <taxon>Gloeophyllaceae</taxon>
        <taxon>Neolentinus</taxon>
    </lineage>
</organism>
<dbReference type="GO" id="GO:0010181">
    <property type="term" value="F:FMN binding"/>
    <property type="evidence" value="ECO:0007669"/>
    <property type="project" value="TreeGrafter"/>
</dbReference>
<dbReference type="InterPro" id="IPR029039">
    <property type="entry name" value="Flavoprotein-like_sf"/>
</dbReference>
<gene>
    <name evidence="2" type="ORF">NEOLEDRAFT_725418</name>
</gene>